<name>A0ABR2M3N8_9ASPA</name>
<organism evidence="2 3">
    <name type="scientific">Platanthera guangdongensis</name>
    <dbReference type="NCBI Taxonomy" id="2320717"/>
    <lineage>
        <taxon>Eukaryota</taxon>
        <taxon>Viridiplantae</taxon>
        <taxon>Streptophyta</taxon>
        <taxon>Embryophyta</taxon>
        <taxon>Tracheophyta</taxon>
        <taxon>Spermatophyta</taxon>
        <taxon>Magnoliopsida</taxon>
        <taxon>Liliopsida</taxon>
        <taxon>Asparagales</taxon>
        <taxon>Orchidaceae</taxon>
        <taxon>Orchidoideae</taxon>
        <taxon>Orchideae</taxon>
        <taxon>Orchidinae</taxon>
        <taxon>Platanthera</taxon>
    </lineage>
</organism>
<gene>
    <name evidence="2" type="primary">NUZ</name>
    <name evidence="2" type="ORF">KSP40_PGU013657</name>
</gene>
<dbReference type="PANTHER" id="PTHR46504">
    <property type="entry name" value="TRNASE Z TRZ1"/>
    <property type="match status" value="1"/>
</dbReference>
<sequence>MRKSTTEDVDFLDKSSSAKRSVGLLVEGYPVEGLSIGGQETCVIFSSLRMAFDIGRCPQRAISQHYLFISHGHLDHIYVETRPPFPRSGCMLDERQPGMGKLRDGAARA</sequence>
<reference evidence="2 3" key="1">
    <citation type="journal article" date="2022" name="Nat. Plants">
        <title>Genomes of leafy and leafless Platanthera orchids illuminate the evolution of mycoheterotrophy.</title>
        <authorList>
            <person name="Li M.H."/>
            <person name="Liu K.W."/>
            <person name="Li Z."/>
            <person name="Lu H.C."/>
            <person name="Ye Q.L."/>
            <person name="Zhang D."/>
            <person name="Wang J.Y."/>
            <person name="Li Y.F."/>
            <person name="Zhong Z.M."/>
            <person name="Liu X."/>
            <person name="Yu X."/>
            <person name="Liu D.K."/>
            <person name="Tu X.D."/>
            <person name="Liu B."/>
            <person name="Hao Y."/>
            <person name="Liao X.Y."/>
            <person name="Jiang Y.T."/>
            <person name="Sun W.H."/>
            <person name="Chen J."/>
            <person name="Chen Y.Q."/>
            <person name="Ai Y."/>
            <person name="Zhai J.W."/>
            <person name="Wu S.S."/>
            <person name="Zhou Z."/>
            <person name="Hsiao Y.Y."/>
            <person name="Wu W.L."/>
            <person name="Chen Y.Y."/>
            <person name="Lin Y.F."/>
            <person name="Hsu J.L."/>
            <person name="Li C.Y."/>
            <person name="Wang Z.W."/>
            <person name="Zhao X."/>
            <person name="Zhong W.Y."/>
            <person name="Ma X.K."/>
            <person name="Ma L."/>
            <person name="Huang J."/>
            <person name="Chen G.Z."/>
            <person name="Huang M.Z."/>
            <person name="Huang L."/>
            <person name="Peng D.H."/>
            <person name="Luo Y.B."/>
            <person name="Zou S.Q."/>
            <person name="Chen S.P."/>
            <person name="Lan S."/>
            <person name="Tsai W.C."/>
            <person name="Van de Peer Y."/>
            <person name="Liu Z.J."/>
        </authorList>
    </citation>
    <scope>NUCLEOTIDE SEQUENCE [LARGE SCALE GENOMIC DNA]</scope>
    <source>
        <strain evidence="2">Lor288</strain>
    </source>
</reference>
<protein>
    <submittedName>
        <fullName evidence="2">Nuclear ribonuclease Z</fullName>
    </submittedName>
</protein>
<dbReference type="EMBL" id="JBBWWR010000012">
    <property type="protein sequence ID" value="KAK8958709.1"/>
    <property type="molecule type" value="Genomic_DNA"/>
</dbReference>
<feature type="compositionally biased region" description="Basic and acidic residues" evidence="1">
    <location>
        <begin position="92"/>
        <end position="109"/>
    </location>
</feature>
<evidence type="ECO:0000256" key="1">
    <source>
        <dbReference type="SAM" id="MobiDB-lite"/>
    </source>
</evidence>
<dbReference type="PANTHER" id="PTHR46504:SF2">
    <property type="entry name" value="TRNASE Z TRZ1"/>
    <property type="match status" value="1"/>
</dbReference>
<keyword evidence="3" id="KW-1185">Reference proteome</keyword>
<comment type="caution">
    <text evidence="2">The sequence shown here is derived from an EMBL/GenBank/DDBJ whole genome shotgun (WGS) entry which is preliminary data.</text>
</comment>
<dbReference type="Proteomes" id="UP001412067">
    <property type="component" value="Unassembled WGS sequence"/>
</dbReference>
<evidence type="ECO:0000313" key="2">
    <source>
        <dbReference type="EMBL" id="KAK8958709.1"/>
    </source>
</evidence>
<feature type="region of interest" description="Disordered" evidence="1">
    <location>
        <begin position="89"/>
        <end position="109"/>
    </location>
</feature>
<accession>A0ABR2M3N8</accession>
<proteinExistence type="predicted"/>
<evidence type="ECO:0000313" key="3">
    <source>
        <dbReference type="Proteomes" id="UP001412067"/>
    </source>
</evidence>